<dbReference type="OrthoDB" id="9798438at2"/>
<sequence>MRLLVAFVFVVVCQSCFLFQGDGPVEPVTPAEEALPEFLSTPSSFPVQPHIIDEASGIVISRSMPGHLWVIEDGLEVPGVHLLSTSGEYKGDVRLPLFNRDWEDIASGPGPIDGQNYLYIGDIGDNADMHQNYMVYRLKEPSSLTDQNLDLVTISFKYQDRDALDVEAMFVDPKTKDIYFISKRQLFSVRVYRLTYPYSLDTQNVAEFLGTIPHSIITAADMSSDGKQLLIKDYNAVFYWRLKESETIYEALSRTRDVGAPYYVEPQGEAICFDLNDSGYYTFSELNGTSQVNLNYYQRKVVEQ</sequence>
<dbReference type="KEGG" id="als:DJ013_06370"/>
<keyword evidence="2" id="KW-1185">Reference proteome</keyword>
<organism evidence="1 2">
    <name type="scientific">Arcticibacterium luteifluviistationis</name>
    <dbReference type="NCBI Taxonomy" id="1784714"/>
    <lineage>
        <taxon>Bacteria</taxon>
        <taxon>Pseudomonadati</taxon>
        <taxon>Bacteroidota</taxon>
        <taxon>Cytophagia</taxon>
        <taxon>Cytophagales</taxon>
        <taxon>Leadbetterellaceae</taxon>
        <taxon>Arcticibacterium</taxon>
    </lineage>
</organism>
<dbReference type="Proteomes" id="UP000249873">
    <property type="component" value="Chromosome"/>
</dbReference>
<dbReference type="EMBL" id="CP029480">
    <property type="protein sequence ID" value="AWV97811.1"/>
    <property type="molecule type" value="Genomic_DNA"/>
</dbReference>
<dbReference type="AlphaFoldDB" id="A0A2Z4G9C8"/>
<accession>A0A2Z4G9C8</accession>
<protein>
    <submittedName>
        <fullName evidence="1">PE-PGRS family protein</fullName>
    </submittedName>
</protein>
<evidence type="ECO:0000313" key="2">
    <source>
        <dbReference type="Proteomes" id="UP000249873"/>
    </source>
</evidence>
<name>A0A2Z4G9C8_9BACT</name>
<reference evidence="1 2" key="1">
    <citation type="submission" date="2018-05" db="EMBL/GenBank/DDBJ databases">
        <title>Complete genome sequence of Arcticibacterium luteifluviistationis SM1504T, a cytophagaceae bacterium isolated from Arctic surface seawater.</title>
        <authorList>
            <person name="Li Y."/>
            <person name="Qin Q.-L."/>
        </authorList>
    </citation>
    <scope>NUCLEOTIDE SEQUENCE [LARGE SCALE GENOMIC DNA]</scope>
    <source>
        <strain evidence="1 2">SM1504</strain>
    </source>
</reference>
<proteinExistence type="predicted"/>
<dbReference type="SUPFAM" id="SSF50956">
    <property type="entry name" value="Thermostable phytase (3-phytase)"/>
    <property type="match status" value="1"/>
</dbReference>
<gene>
    <name evidence="1" type="ORF">DJ013_06370</name>
</gene>
<evidence type="ECO:0000313" key="1">
    <source>
        <dbReference type="EMBL" id="AWV97811.1"/>
    </source>
</evidence>